<evidence type="ECO:0000256" key="1">
    <source>
        <dbReference type="ARBA" id="ARBA00001947"/>
    </source>
</evidence>
<feature type="domain" description="Enoyl reductase (ER)" evidence="7">
    <location>
        <begin position="8"/>
        <end position="360"/>
    </location>
</feature>
<dbReference type="GO" id="GO:0051903">
    <property type="term" value="F:S-(hydroxymethyl)glutathione dehydrogenase [NAD(P)+] activity"/>
    <property type="evidence" value="ECO:0007669"/>
    <property type="project" value="TreeGrafter"/>
</dbReference>
<dbReference type="CDD" id="cd08279">
    <property type="entry name" value="Zn_ADH_class_III"/>
    <property type="match status" value="1"/>
</dbReference>
<organism evidence="8 9">
    <name type="scientific">Tectimicrobiota bacterium</name>
    <dbReference type="NCBI Taxonomy" id="2528274"/>
    <lineage>
        <taxon>Bacteria</taxon>
        <taxon>Pseudomonadati</taxon>
        <taxon>Nitrospinota/Tectimicrobiota group</taxon>
        <taxon>Candidatus Tectimicrobiota</taxon>
    </lineage>
</organism>
<dbReference type="GO" id="GO:0005829">
    <property type="term" value="C:cytosol"/>
    <property type="evidence" value="ECO:0007669"/>
    <property type="project" value="TreeGrafter"/>
</dbReference>
<evidence type="ECO:0000256" key="2">
    <source>
        <dbReference type="ARBA" id="ARBA00022723"/>
    </source>
</evidence>
<dbReference type="PANTHER" id="PTHR43880:SF12">
    <property type="entry name" value="ALCOHOL DEHYDROGENASE CLASS-3"/>
    <property type="match status" value="1"/>
</dbReference>
<evidence type="ECO:0000256" key="4">
    <source>
        <dbReference type="ARBA" id="ARBA00023002"/>
    </source>
</evidence>
<comment type="similarity">
    <text evidence="6">Belongs to the zinc-containing alcohol dehydrogenase family.</text>
</comment>
<dbReference type="SUPFAM" id="SSF51735">
    <property type="entry name" value="NAD(P)-binding Rossmann-fold domains"/>
    <property type="match status" value="1"/>
</dbReference>
<evidence type="ECO:0000256" key="3">
    <source>
        <dbReference type="ARBA" id="ARBA00022833"/>
    </source>
</evidence>
<dbReference type="Pfam" id="PF08240">
    <property type="entry name" value="ADH_N"/>
    <property type="match status" value="1"/>
</dbReference>
<evidence type="ECO:0000256" key="6">
    <source>
        <dbReference type="RuleBase" id="RU361277"/>
    </source>
</evidence>
<proteinExistence type="inferred from homology"/>
<name>A0A938B4M6_UNCTE</name>
<dbReference type="EMBL" id="VGLS01000427">
    <property type="protein sequence ID" value="MBM3224878.1"/>
    <property type="molecule type" value="Genomic_DNA"/>
</dbReference>
<gene>
    <name evidence="8" type="ORF">FJZ47_13895</name>
</gene>
<reference evidence="8" key="1">
    <citation type="submission" date="2019-03" db="EMBL/GenBank/DDBJ databases">
        <title>Lake Tanganyika Metagenome-Assembled Genomes (MAGs).</title>
        <authorList>
            <person name="Tran P."/>
        </authorList>
    </citation>
    <scope>NUCLEOTIDE SEQUENCE</scope>
    <source>
        <strain evidence="8">K_DeepCast_65m_m2_066</strain>
    </source>
</reference>
<protein>
    <submittedName>
        <fullName evidence="8">Zn-dependent alcohol dehydrogenase</fullName>
    </submittedName>
</protein>
<dbReference type="Gene3D" id="3.40.50.720">
    <property type="entry name" value="NAD(P)-binding Rossmann-like Domain"/>
    <property type="match status" value="1"/>
</dbReference>
<dbReference type="GO" id="GO:0008270">
    <property type="term" value="F:zinc ion binding"/>
    <property type="evidence" value="ECO:0007669"/>
    <property type="project" value="InterPro"/>
</dbReference>
<dbReference type="PROSITE" id="PS00059">
    <property type="entry name" value="ADH_ZINC"/>
    <property type="match status" value="1"/>
</dbReference>
<evidence type="ECO:0000313" key="9">
    <source>
        <dbReference type="Proteomes" id="UP000712673"/>
    </source>
</evidence>
<dbReference type="Pfam" id="PF00107">
    <property type="entry name" value="ADH_zinc_N"/>
    <property type="match status" value="1"/>
</dbReference>
<accession>A0A938B4M6</accession>
<keyword evidence="2 6" id="KW-0479">Metal-binding</keyword>
<dbReference type="Gene3D" id="3.90.180.10">
    <property type="entry name" value="Medium-chain alcohol dehydrogenases, catalytic domain"/>
    <property type="match status" value="1"/>
</dbReference>
<evidence type="ECO:0000313" key="8">
    <source>
        <dbReference type="EMBL" id="MBM3224878.1"/>
    </source>
</evidence>
<dbReference type="InterPro" id="IPR011032">
    <property type="entry name" value="GroES-like_sf"/>
</dbReference>
<dbReference type="SUPFAM" id="SSF50129">
    <property type="entry name" value="GroES-like"/>
    <property type="match status" value="2"/>
</dbReference>
<sequence>MKGAVLYGAHQPLVVEELQLLPPQAGEVRVRFGASGVCHSDLHYIKGDRMCPMPVVLGHEGAGVVEEVGPGVTYVQPGDHVILSLVPACGRCTDCVAGRPNLCEVRYTLNGNLPNGTTRLRKGSQEIKHFASVSSFAEYGVVPEGSLVRIDPDMPLGQAALIGCCVTTGVGAALWTAKVQPGTSVVVIGCGGVGLNIIQGAALAGAERIIAVDTMPSKLEYAEVFGATHRVNAAEVDPVLAVRELTKGHGVDYAFEAIGLTETSVQALQCTRRGGKAIIVGVIRHGAQLTIDPDFLHQDRQLLGCTYGSANMRAGMPQLVDLYRAKKLKLDELVSRTYRLEDINTAFAALEQGEVARSIIAYQ</sequence>
<comment type="cofactor">
    <cofactor evidence="1 6">
        <name>Zn(2+)</name>
        <dbReference type="ChEBI" id="CHEBI:29105"/>
    </cofactor>
</comment>
<dbReference type="PANTHER" id="PTHR43880">
    <property type="entry name" value="ALCOHOL DEHYDROGENASE"/>
    <property type="match status" value="1"/>
</dbReference>
<evidence type="ECO:0000259" key="7">
    <source>
        <dbReference type="SMART" id="SM00829"/>
    </source>
</evidence>
<dbReference type="InterPro" id="IPR020843">
    <property type="entry name" value="ER"/>
</dbReference>
<keyword evidence="4" id="KW-0560">Oxidoreductase</keyword>
<dbReference type="SMART" id="SM00829">
    <property type="entry name" value="PKS_ER"/>
    <property type="match status" value="1"/>
</dbReference>
<dbReference type="GO" id="GO:0046294">
    <property type="term" value="P:formaldehyde catabolic process"/>
    <property type="evidence" value="ECO:0007669"/>
    <property type="project" value="TreeGrafter"/>
</dbReference>
<dbReference type="FunFam" id="3.40.50.720:FF:000003">
    <property type="entry name" value="S-(hydroxymethyl)glutathione dehydrogenase"/>
    <property type="match status" value="1"/>
</dbReference>
<dbReference type="Proteomes" id="UP000712673">
    <property type="component" value="Unassembled WGS sequence"/>
</dbReference>
<evidence type="ECO:0000256" key="5">
    <source>
        <dbReference type="ARBA" id="ARBA00023027"/>
    </source>
</evidence>
<dbReference type="InterPro" id="IPR013149">
    <property type="entry name" value="ADH-like_C"/>
</dbReference>
<dbReference type="InterPro" id="IPR013154">
    <property type="entry name" value="ADH-like_N"/>
</dbReference>
<dbReference type="InterPro" id="IPR002328">
    <property type="entry name" value="ADH_Zn_CS"/>
</dbReference>
<keyword evidence="3 6" id="KW-0862">Zinc</keyword>
<dbReference type="AlphaFoldDB" id="A0A938B4M6"/>
<comment type="caution">
    <text evidence="8">The sequence shown here is derived from an EMBL/GenBank/DDBJ whole genome shotgun (WGS) entry which is preliminary data.</text>
</comment>
<dbReference type="InterPro" id="IPR036291">
    <property type="entry name" value="NAD(P)-bd_dom_sf"/>
</dbReference>
<keyword evidence="5" id="KW-0520">NAD</keyword>